<evidence type="ECO:0000256" key="2">
    <source>
        <dbReference type="ARBA" id="ARBA00023015"/>
    </source>
</evidence>
<dbReference type="PANTHER" id="PTHR43133">
    <property type="entry name" value="RNA POLYMERASE ECF-TYPE SIGMA FACTO"/>
    <property type="match status" value="1"/>
</dbReference>
<evidence type="ECO:0000313" key="7">
    <source>
        <dbReference type="EMBL" id="MFC5727286.1"/>
    </source>
</evidence>
<proteinExistence type="inferred from homology"/>
<dbReference type="RefSeq" id="WP_168798398.1">
    <property type="nucleotide sequence ID" value="NZ_JBHSNS010000001.1"/>
</dbReference>
<dbReference type="SUPFAM" id="SSF88946">
    <property type="entry name" value="Sigma2 domain of RNA polymerase sigma factors"/>
    <property type="match status" value="1"/>
</dbReference>
<keyword evidence="2" id="KW-0805">Transcription regulation</keyword>
<comment type="caution">
    <text evidence="7">The sequence shown here is derived from an EMBL/GenBank/DDBJ whole genome shotgun (WGS) entry which is preliminary data.</text>
</comment>
<dbReference type="Gene3D" id="1.10.1740.10">
    <property type="match status" value="1"/>
</dbReference>
<dbReference type="SUPFAM" id="SSF88659">
    <property type="entry name" value="Sigma3 and sigma4 domains of RNA polymerase sigma factors"/>
    <property type="match status" value="1"/>
</dbReference>
<keyword evidence="3" id="KW-0731">Sigma factor</keyword>
<evidence type="ECO:0000259" key="6">
    <source>
        <dbReference type="Pfam" id="PF08281"/>
    </source>
</evidence>
<dbReference type="InterPro" id="IPR013325">
    <property type="entry name" value="RNA_pol_sigma_r2"/>
</dbReference>
<evidence type="ECO:0000256" key="1">
    <source>
        <dbReference type="ARBA" id="ARBA00010641"/>
    </source>
</evidence>
<dbReference type="InterPro" id="IPR039425">
    <property type="entry name" value="RNA_pol_sigma-70-like"/>
</dbReference>
<evidence type="ECO:0000313" key="8">
    <source>
        <dbReference type="Proteomes" id="UP001596072"/>
    </source>
</evidence>
<name>A0ABW0Z901_9ACTN</name>
<dbReference type="InterPro" id="IPR013324">
    <property type="entry name" value="RNA_pol_sigma_r3/r4-like"/>
</dbReference>
<keyword evidence="5" id="KW-0804">Transcription</keyword>
<comment type="similarity">
    <text evidence="1">Belongs to the sigma-70 factor family. ECF subfamily.</text>
</comment>
<dbReference type="NCBIfam" id="TIGR02937">
    <property type="entry name" value="sigma70-ECF"/>
    <property type="match status" value="1"/>
</dbReference>
<dbReference type="Proteomes" id="UP001596072">
    <property type="component" value="Unassembled WGS sequence"/>
</dbReference>
<reference evidence="8" key="1">
    <citation type="journal article" date="2019" name="Int. J. Syst. Evol. Microbiol.">
        <title>The Global Catalogue of Microorganisms (GCM) 10K type strain sequencing project: providing services to taxonomists for standard genome sequencing and annotation.</title>
        <authorList>
            <consortium name="The Broad Institute Genomics Platform"/>
            <consortium name="The Broad Institute Genome Sequencing Center for Infectious Disease"/>
            <person name="Wu L."/>
            <person name="Ma J."/>
        </authorList>
    </citation>
    <scope>NUCLEOTIDE SEQUENCE [LARGE SCALE GENOMIC DNA]</scope>
    <source>
        <strain evidence="8">YIM 94188</strain>
    </source>
</reference>
<organism evidence="7 8">
    <name type="scientific">Nocardioides vastitatis</name>
    <dbReference type="NCBI Taxonomy" id="2568655"/>
    <lineage>
        <taxon>Bacteria</taxon>
        <taxon>Bacillati</taxon>
        <taxon>Actinomycetota</taxon>
        <taxon>Actinomycetes</taxon>
        <taxon>Propionibacteriales</taxon>
        <taxon>Nocardioidaceae</taxon>
        <taxon>Nocardioides</taxon>
    </lineage>
</organism>
<dbReference type="PANTHER" id="PTHR43133:SF8">
    <property type="entry name" value="RNA POLYMERASE SIGMA FACTOR HI_1459-RELATED"/>
    <property type="match status" value="1"/>
</dbReference>
<evidence type="ECO:0000256" key="4">
    <source>
        <dbReference type="ARBA" id="ARBA00023125"/>
    </source>
</evidence>
<dbReference type="InterPro" id="IPR014284">
    <property type="entry name" value="RNA_pol_sigma-70_dom"/>
</dbReference>
<dbReference type="Gene3D" id="1.10.10.10">
    <property type="entry name" value="Winged helix-like DNA-binding domain superfamily/Winged helix DNA-binding domain"/>
    <property type="match status" value="1"/>
</dbReference>
<accession>A0ABW0Z901</accession>
<dbReference type="EMBL" id="JBHSNS010000001">
    <property type="protein sequence ID" value="MFC5727286.1"/>
    <property type="molecule type" value="Genomic_DNA"/>
</dbReference>
<evidence type="ECO:0000256" key="5">
    <source>
        <dbReference type="ARBA" id="ARBA00023163"/>
    </source>
</evidence>
<sequence length="187" mass="20457">MNRIISSDEFEQLYRTTVRDVFGYVQRRSAGDAENLVAEVYAVAWRRRSDLPPSVLRRAWLFGVARTLVASDARRHAMEEVALTEAGANAGAPVPHRESTEVIAAVRVALARLPDSHREVLQLVEWERLRPAELAIALGVRPGTARVRLHRARRALAQDPRVQALAAEPRSAVAQGVAPAAADCGSA</sequence>
<dbReference type="Pfam" id="PF08281">
    <property type="entry name" value="Sigma70_r4_2"/>
    <property type="match status" value="1"/>
</dbReference>
<feature type="domain" description="RNA polymerase sigma factor 70 region 4 type 2" evidence="6">
    <location>
        <begin position="105"/>
        <end position="156"/>
    </location>
</feature>
<gene>
    <name evidence="7" type="ORF">ACFPQB_00035</name>
</gene>
<evidence type="ECO:0000256" key="3">
    <source>
        <dbReference type="ARBA" id="ARBA00023082"/>
    </source>
</evidence>
<dbReference type="InterPro" id="IPR036388">
    <property type="entry name" value="WH-like_DNA-bd_sf"/>
</dbReference>
<keyword evidence="4" id="KW-0238">DNA-binding</keyword>
<dbReference type="InterPro" id="IPR013249">
    <property type="entry name" value="RNA_pol_sigma70_r4_t2"/>
</dbReference>
<keyword evidence="8" id="KW-1185">Reference proteome</keyword>
<protein>
    <submittedName>
        <fullName evidence="7">RNA polymerase sigma factor</fullName>
    </submittedName>
</protein>